<keyword evidence="2" id="KW-1185">Reference proteome</keyword>
<sequence>MGRGLLSLQADGPPTRFFVRPTSCLRFLNSCHRRSQEPASFEAITVDYGRCLAGCEAAASPRLFGRAKLGVLYRWQKKKKEALHHTNRHHHHRHHN</sequence>
<accession>A0A162DGQ2</accession>
<evidence type="ECO:0000313" key="2">
    <source>
        <dbReference type="Proteomes" id="UP000076858"/>
    </source>
</evidence>
<proteinExistence type="predicted"/>
<protein>
    <submittedName>
        <fullName evidence="1">Uncharacterized protein</fullName>
    </submittedName>
</protein>
<evidence type="ECO:0000313" key="1">
    <source>
        <dbReference type="EMBL" id="KZS11544.1"/>
    </source>
</evidence>
<gene>
    <name evidence="1" type="ORF">APZ42_023693</name>
</gene>
<name>A0A162DGQ2_9CRUS</name>
<dbReference type="EMBL" id="LRGB01001579">
    <property type="protein sequence ID" value="KZS11544.1"/>
    <property type="molecule type" value="Genomic_DNA"/>
</dbReference>
<comment type="caution">
    <text evidence="1">The sequence shown here is derived from an EMBL/GenBank/DDBJ whole genome shotgun (WGS) entry which is preliminary data.</text>
</comment>
<dbReference type="AlphaFoldDB" id="A0A162DGQ2"/>
<organism evidence="1 2">
    <name type="scientific">Daphnia magna</name>
    <dbReference type="NCBI Taxonomy" id="35525"/>
    <lineage>
        <taxon>Eukaryota</taxon>
        <taxon>Metazoa</taxon>
        <taxon>Ecdysozoa</taxon>
        <taxon>Arthropoda</taxon>
        <taxon>Crustacea</taxon>
        <taxon>Branchiopoda</taxon>
        <taxon>Diplostraca</taxon>
        <taxon>Cladocera</taxon>
        <taxon>Anomopoda</taxon>
        <taxon>Daphniidae</taxon>
        <taxon>Daphnia</taxon>
    </lineage>
</organism>
<reference evidence="1 2" key="1">
    <citation type="submission" date="2016-03" db="EMBL/GenBank/DDBJ databases">
        <title>EvidentialGene: Evidence-directed Construction of Genes on Genomes.</title>
        <authorList>
            <person name="Gilbert D.G."/>
            <person name="Choi J.-H."/>
            <person name="Mockaitis K."/>
            <person name="Colbourne J."/>
            <person name="Pfrender M."/>
        </authorList>
    </citation>
    <scope>NUCLEOTIDE SEQUENCE [LARGE SCALE GENOMIC DNA]</scope>
    <source>
        <strain evidence="1 2">Xinb3</strain>
        <tissue evidence="1">Complete organism</tissue>
    </source>
</reference>
<dbReference type="Proteomes" id="UP000076858">
    <property type="component" value="Unassembled WGS sequence"/>
</dbReference>